<gene>
    <name evidence="2" type="ORF">CAPTEDRAFT_202749</name>
</gene>
<keyword evidence="1" id="KW-0472">Membrane</keyword>
<feature type="non-terminal residue" evidence="2">
    <location>
        <position position="127"/>
    </location>
</feature>
<accession>R7UYA2</accession>
<dbReference type="OrthoDB" id="6268706at2759"/>
<keyword evidence="4" id="KW-1185">Reference proteome</keyword>
<keyword evidence="1" id="KW-1133">Transmembrane helix</keyword>
<feature type="transmembrane region" description="Helical" evidence="1">
    <location>
        <begin position="24"/>
        <end position="47"/>
    </location>
</feature>
<dbReference type="EMBL" id="KB299121">
    <property type="protein sequence ID" value="ELU08411.1"/>
    <property type="molecule type" value="Genomic_DNA"/>
</dbReference>
<sequence length="127" mass="14284">MEDFEEDELEEPDNLIAKFARRPVLTICITCGLVGYGIFNIVFDWLWVDDMLKAEEGLVFGPPSSQITGTLIWIATIGTISFSFEIFNAVWKVLRGNVVVHEDLNQILSLFLEEVPSVTLNFLLAAC</sequence>
<reference evidence="4" key="1">
    <citation type="submission" date="2012-12" db="EMBL/GenBank/DDBJ databases">
        <authorList>
            <person name="Hellsten U."/>
            <person name="Grimwood J."/>
            <person name="Chapman J.A."/>
            <person name="Shapiro H."/>
            <person name="Aerts A."/>
            <person name="Otillar R.P."/>
            <person name="Terry A.Y."/>
            <person name="Boore J.L."/>
            <person name="Simakov O."/>
            <person name="Marletaz F."/>
            <person name="Cho S.-J."/>
            <person name="Edsinger-Gonzales E."/>
            <person name="Havlak P."/>
            <person name="Kuo D.-H."/>
            <person name="Larsson T."/>
            <person name="Lv J."/>
            <person name="Arendt D."/>
            <person name="Savage R."/>
            <person name="Osoegawa K."/>
            <person name="de Jong P."/>
            <person name="Lindberg D.R."/>
            <person name="Seaver E.C."/>
            <person name="Weisblat D.A."/>
            <person name="Putnam N.H."/>
            <person name="Grigoriev I.V."/>
            <person name="Rokhsar D.S."/>
        </authorList>
    </citation>
    <scope>NUCLEOTIDE SEQUENCE</scope>
    <source>
        <strain evidence="4">I ESC-2004</strain>
    </source>
</reference>
<dbReference type="Proteomes" id="UP000014760">
    <property type="component" value="Unassembled WGS sequence"/>
</dbReference>
<feature type="transmembrane region" description="Helical" evidence="1">
    <location>
        <begin position="67"/>
        <end position="87"/>
    </location>
</feature>
<evidence type="ECO:0000313" key="4">
    <source>
        <dbReference type="Proteomes" id="UP000014760"/>
    </source>
</evidence>
<proteinExistence type="predicted"/>
<dbReference type="OMA" id="CVISERH"/>
<name>R7UYA2_CAPTE</name>
<organism evidence="2">
    <name type="scientific">Capitella teleta</name>
    <name type="common">Polychaete worm</name>
    <dbReference type="NCBI Taxonomy" id="283909"/>
    <lineage>
        <taxon>Eukaryota</taxon>
        <taxon>Metazoa</taxon>
        <taxon>Spiralia</taxon>
        <taxon>Lophotrochozoa</taxon>
        <taxon>Annelida</taxon>
        <taxon>Polychaeta</taxon>
        <taxon>Sedentaria</taxon>
        <taxon>Scolecida</taxon>
        <taxon>Capitellidae</taxon>
        <taxon>Capitella</taxon>
    </lineage>
</organism>
<reference evidence="3" key="3">
    <citation type="submission" date="2015-06" db="UniProtKB">
        <authorList>
            <consortium name="EnsemblMetazoa"/>
        </authorList>
    </citation>
    <scope>IDENTIFICATION</scope>
</reference>
<evidence type="ECO:0000313" key="2">
    <source>
        <dbReference type="EMBL" id="ELU08411.1"/>
    </source>
</evidence>
<protein>
    <submittedName>
        <fullName evidence="2 3">Uncharacterized protein</fullName>
    </submittedName>
</protein>
<dbReference type="AlphaFoldDB" id="R7UYA2"/>
<evidence type="ECO:0000313" key="3">
    <source>
        <dbReference type="EnsemblMetazoa" id="CapteP202749"/>
    </source>
</evidence>
<dbReference type="EnsemblMetazoa" id="CapteT202749">
    <property type="protein sequence ID" value="CapteP202749"/>
    <property type="gene ID" value="CapteG202749"/>
</dbReference>
<reference evidence="2 4" key="2">
    <citation type="journal article" date="2013" name="Nature">
        <title>Insights into bilaterian evolution from three spiralian genomes.</title>
        <authorList>
            <person name="Simakov O."/>
            <person name="Marletaz F."/>
            <person name="Cho S.J."/>
            <person name="Edsinger-Gonzales E."/>
            <person name="Havlak P."/>
            <person name="Hellsten U."/>
            <person name="Kuo D.H."/>
            <person name="Larsson T."/>
            <person name="Lv J."/>
            <person name="Arendt D."/>
            <person name="Savage R."/>
            <person name="Osoegawa K."/>
            <person name="de Jong P."/>
            <person name="Grimwood J."/>
            <person name="Chapman J.A."/>
            <person name="Shapiro H."/>
            <person name="Aerts A."/>
            <person name="Otillar R.P."/>
            <person name="Terry A.Y."/>
            <person name="Boore J.L."/>
            <person name="Grigoriev I.V."/>
            <person name="Lindberg D.R."/>
            <person name="Seaver E.C."/>
            <person name="Weisblat D.A."/>
            <person name="Putnam N.H."/>
            <person name="Rokhsar D.S."/>
        </authorList>
    </citation>
    <scope>NUCLEOTIDE SEQUENCE</scope>
    <source>
        <strain evidence="2 4">I ESC-2004</strain>
    </source>
</reference>
<dbReference type="EMBL" id="AMQN01042392">
    <property type="status" value="NOT_ANNOTATED_CDS"/>
    <property type="molecule type" value="Genomic_DNA"/>
</dbReference>
<keyword evidence="1" id="KW-0812">Transmembrane</keyword>
<dbReference type="HOGENOM" id="CLU_1975992_0_0_1"/>
<evidence type="ECO:0000256" key="1">
    <source>
        <dbReference type="SAM" id="Phobius"/>
    </source>
</evidence>